<organism evidence="1 2">
    <name type="scientific">Cetraspora pellucida</name>
    <dbReference type="NCBI Taxonomy" id="1433469"/>
    <lineage>
        <taxon>Eukaryota</taxon>
        <taxon>Fungi</taxon>
        <taxon>Fungi incertae sedis</taxon>
        <taxon>Mucoromycota</taxon>
        <taxon>Glomeromycotina</taxon>
        <taxon>Glomeromycetes</taxon>
        <taxon>Diversisporales</taxon>
        <taxon>Gigasporaceae</taxon>
        <taxon>Cetraspora</taxon>
    </lineage>
</organism>
<dbReference type="AlphaFoldDB" id="A0A9N9KJ06"/>
<comment type="caution">
    <text evidence="1">The sequence shown here is derived from an EMBL/GenBank/DDBJ whole genome shotgun (WGS) entry which is preliminary data.</text>
</comment>
<sequence length="115" mass="13362">MGPNFINVDLTSMIVKKSRISRYFIQRLHSAFGKIDKKLLELKLKHVSNSNTNNIFENKIKSPWASDLPMVMEGLALILFPPKPNTTYVKPDKNIMIKRYKEYIDLGFEFNDKIA</sequence>
<evidence type="ECO:0000313" key="1">
    <source>
        <dbReference type="EMBL" id="CAG8829653.1"/>
    </source>
</evidence>
<dbReference type="EMBL" id="CAJVQA010062578">
    <property type="protein sequence ID" value="CAG8829653.1"/>
    <property type="molecule type" value="Genomic_DNA"/>
</dbReference>
<proteinExistence type="predicted"/>
<evidence type="ECO:0000313" key="2">
    <source>
        <dbReference type="Proteomes" id="UP000789759"/>
    </source>
</evidence>
<feature type="non-terminal residue" evidence="1">
    <location>
        <position position="115"/>
    </location>
</feature>
<gene>
    <name evidence="1" type="ORF">CPELLU_LOCUS20520</name>
</gene>
<accession>A0A9N9KJ06</accession>
<protein>
    <submittedName>
        <fullName evidence="1">6427_t:CDS:1</fullName>
    </submittedName>
</protein>
<dbReference type="Proteomes" id="UP000789759">
    <property type="component" value="Unassembled WGS sequence"/>
</dbReference>
<reference evidence="1" key="1">
    <citation type="submission" date="2021-06" db="EMBL/GenBank/DDBJ databases">
        <authorList>
            <person name="Kallberg Y."/>
            <person name="Tangrot J."/>
            <person name="Rosling A."/>
        </authorList>
    </citation>
    <scope>NUCLEOTIDE SEQUENCE</scope>
    <source>
        <strain evidence="1">FL966</strain>
    </source>
</reference>
<name>A0A9N9KJ06_9GLOM</name>
<keyword evidence="2" id="KW-1185">Reference proteome</keyword>